<reference evidence="2" key="1">
    <citation type="journal article" date="2023" name="Hortic. Res.">
        <title>A chromosome-level phased genome enabling allele-level studies in sweet orange: a case study on citrus Huanglongbing tolerance.</title>
        <authorList>
            <person name="Wu B."/>
            <person name="Yu Q."/>
            <person name="Deng Z."/>
            <person name="Duan Y."/>
            <person name="Luo F."/>
            <person name="Gmitter F. Jr."/>
        </authorList>
    </citation>
    <scope>NUCLEOTIDE SEQUENCE [LARGE SCALE GENOMIC DNA]</scope>
    <source>
        <strain evidence="2">cv. Valencia</strain>
    </source>
</reference>
<accession>A0ACB8JBK5</accession>
<comment type="caution">
    <text evidence="1">The sequence shown here is derived from an EMBL/GenBank/DDBJ whole genome shotgun (WGS) entry which is preliminary data.</text>
</comment>
<sequence>MLHTILALSVEAFTDSLGASNIKIPKGNLGRARVGDLQPRSDVRKWMGRKPFQYAGLAMSQPLEKAFTVFCGQSSEAESTRNARDGHEDMKSPQLIPDSSEVSTSSIIYLFISLYLKCVCPYIWSFIHDVKLPASRHPPGSAAINCLKNYFAVTWMRLHAGILVESLVTDICNTTSVAEFELKLDGFRLYVTRDIAGDSIPPLPPSSPAPVTVNKPADRPDSNGSVPTSSLAITKPVSSSGGIQTLLDKAADEGLVILESPKVGYFRRSRTIKGKRAPPSCKEKQTVREGQVLCYIEQLGGEIPIESDIAGEVIKILRKDGDPIGYGDPLIVILPSFPGIKLLQ</sequence>
<dbReference type="Proteomes" id="UP000829398">
    <property type="component" value="Chromosome 7"/>
</dbReference>
<evidence type="ECO:0000313" key="1">
    <source>
        <dbReference type="EMBL" id="KAH9714921.1"/>
    </source>
</evidence>
<gene>
    <name evidence="1" type="ORF">KPL71_020827</name>
</gene>
<dbReference type="EMBL" id="CM039176">
    <property type="protein sequence ID" value="KAH9714921.1"/>
    <property type="molecule type" value="Genomic_DNA"/>
</dbReference>
<proteinExistence type="predicted"/>
<name>A0ACB8JBK5_CITSI</name>
<protein>
    <submittedName>
        <fullName evidence="1">Lipoyl-binding domain-containing protein</fullName>
    </submittedName>
</protein>
<evidence type="ECO:0000313" key="2">
    <source>
        <dbReference type="Proteomes" id="UP000829398"/>
    </source>
</evidence>
<organism evidence="1 2">
    <name type="scientific">Citrus sinensis</name>
    <name type="common">Sweet orange</name>
    <name type="synonym">Citrus aurantium var. sinensis</name>
    <dbReference type="NCBI Taxonomy" id="2711"/>
    <lineage>
        <taxon>Eukaryota</taxon>
        <taxon>Viridiplantae</taxon>
        <taxon>Streptophyta</taxon>
        <taxon>Embryophyta</taxon>
        <taxon>Tracheophyta</taxon>
        <taxon>Spermatophyta</taxon>
        <taxon>Magnoliopsida</taxon>
        <taxon>eudicotyledons</taxon>
        <taxon>Gunneridae</taxon>
        <taxon>Pentapetalae</taxon>
        <taxon>rosids</taxon>
        <taxon>malvids</taxon>
        <taxon>Sapindales</taxon>
        <taxon>Rutaceae</taxon>
        <taxon>Aurantioideae</taxon>
        <taxon>Citrus</taxon>
    </lineage>
</organism>
<keyword evidence="2" id="KW-1185">Reference proteome</keyword>